<keyword evidence="1" id="KW-0732">Signal</keyword>
<evidence type="ECO:0000256" key="1">
    <source>
        <dbReference type="SAM" id="SignalP"/>
    </source>
</evidence>
<evidence type="ECO:0008006" key="4">
    <source>
        <dbReference type="Google" id="ProtNLM"/>
    </source>
</evidence>
<dbReference type="Proteomes" id="UP001461341">
    <property type="component" value="Chromosome"/>
</dbReference>
<reference evidence="2 3" key="1">
    <citation type="submission" date="2023-03" db="EMBL/GenBank/DDBJ databases">
        <title>Novel Species.</title>
        <authorList>
            <person name="Ma S."/>
        </authorList>
    </citation>
    <scope>NUCLEOTIDE SEQUENCE [LARGE SCALE GENOMIC DNA]</scope>
    <source>
        <strain evidence="2 3">B11</strain>
    </source>
</reference>
<proteinExistence type="predicted"/>
<name>A0ABZ2Y9G1_9BACT</name>
<dbReference type="RefSeq" id="WP_369017761.1">
    <property type="nucleotide sequence ID" value="NZ_CP121689.1"/>
</dbReference>
<organism evidence="2 3">
    <name type="scientific">Thermatribacter velox</name>
    <dbReference type="NCBI Taxonomy" id="3039681"/>
    <lineage>
        <taxon>Bacteria</taxon>
        <taxon>Pseudomonadati</taxon>
        <taxon>Atribacterota</taxon>
        <taxon>Atribacteria</taxon>
        <taxon>Atribacterales</taxon>
        <taxon>Thermatribacteraceae</taxon>
        <taxon>Thermatribacter</taxon>
    </lineage>
</organism>
<sequence>MHALFLLILLILLVVALGSTSAPAQQLLLERSGERTLFVFPDGQVLSEECFAVNLRPGDNRFTWQKPEGVNPQEIYITADGAALTSITYPENSTLAVLLINSEKEKKATIKTLYPVQDLEAEFLYQVVWEKGAENPHLYLYLLLSGSRTPATGEVVLRVLDQSYPLHIEQGVSPQLLLAEATIEGERGIRYLSGQAQALHFWKLQLPRNLQVKGKVECFEKNGDNLTFLGEGRLSSQEASPELLLGSVESVVVEETLTLREKSNRFYSESGEEVLYDTTEEKVYRVENRGEEKAKIQIYQEVHPSSRVVSATHPVTVEEAGLLSITLELEAQQKREVKLKIQGEKLTWGWAFKS</sequence>
<dbReference type="EMBL" id="CP121689">
    <property type="protein sequence ID" value="WZL75612.1"/>
    <property type="molecule type" value="Genomic_DNA"/>
</dbReference>
<feature type="signal peptide" evidence="1">
    <location>
        <begin position="1"/>
        <end position="24"/>
    </location>
</feature>
<gene>
    <name evidence="2" type="ORF">QBE54_08440</name>
</gene>
<feature type="chain" id="PRO_5047353721" description="DUF4139 domain-containing protein" evidence="1">
    <location>
        <begin position="25"/>
        <end position="354"/>
    </location>
</feature>
<protein>
    <recommendedName>
        <fullName evidence="4">DUF4139 domain-containing protein</fullName>
    </recommendedName>
</protein>
<accession>A0ABZ2Y9G1</accession>
<evidence type="ECO:0000313" key="2">
    <source>
        <dbReference type="EMBL" id="WZL75612.1"/>
    </source>
</evidence>
<keyword evidence="3" id="KW-1185">Reference proteome</keyword>
<evidence type="ECO:0000313" key="3">
    <source>
        <dbReference type="Proteomes" id="UP001461341"/>
    </source>
</evidence>